<dbReference type="Pfam" id="PF13476">
    <property type="entry name" value="AAA_23"/>
    <property type="match status" value="1"/>
</dbReference>
<feature type="compositionally biased region" description="Basic and acidic residues" evidence="5">
    <location>
        <begin position="356"/>
        <end position="370"/>
    </location>
</feature>
<feature type="coiled-coil region" evidence="4">
    <location>
        <begin position="250"/>
        <end position="322"/>
    </location>
</feature>
<feature type="domain" description="Rad50/SbcC-type AAA" evidence="6">
    <location>
        <begin position="5"/>
        <end position="284"/>
    </location>
</feature>
<feature type="coiled-coil region" evidence="4">
    <location>
        <begin position="566"/>
        <end position="685"/>
    </location>
</feature>
<dbReference type="InterPro" id="IPR038729">
    <property type="entry name" value="Rad50/SbcC_AAA"/>
</dbReference>
<organism evidence="7 8">
    <name type="scientific">Selenomonas ruminantium</name>
    <dbReference type="NCBI Taxonomy" id="971"/>
    <lineage>
        <taxon>Bacteria</taxon>
        <taxon>Bacillati</taxon>
        <taxon>Bacillota</taxon>
        <taxon>Negativicutes</taxon>
        <taxon>Selenomonadales</taxon>
        <taxon>Selenomonadaceae</taxon>
        <taxon>Selenomonas</taxon>
    </lineage>
</organism>
<comment type="similarity">
    <text evidence="1">Belongs to the SMC family. SbcC subfamily.</text>
</comment>
<accession>A0A1H3WXR4</accession>
<dbReference type="EMBL" id="FNQG01000004">
    <property type="protein sequence ID" value="SDZ91521.1"/>
    <property type="molecule type" value="Genomic_DNA"/>
</dbReference>
<evidence type="ECO:0000256" key="1">
    <source>
        <dbReference type="ARBA" id="ARBA00006930"/>
    </source>
</evidence>
<evidence type="ECO:0000256" key="3">
    <source>
        <dbReference type="ARBA" id="ARBA00013368"/>
    </source>
</evidence>
<feature type="coiled-coil region" evidence="4">
    <location>
        <begin position="408"/>
        <end position="449"/>
    </location>
</feature>
<dbReference type="AlphaFoldDB" id="A0A1H3WXR4"/>
<evidence type="ECO:0000259" key="6">
    <source>
        <dbReference type="Pfam" id="PF13476"/>
    </source>
</evidence>
<keyword evidence="4" id="KW-0175">Coiled coil</keyword>
<dbReference type="RefSeq" id="WP_074671619.1">
    <property type="nucleotide sequence ID" value="NZ_FNQG01000004.1"/>
</dbReference>
<reference evidence="7 8" key="1">
    <citation type="submission" date="2016-10" db="EMBL/GenBank/DDBJ databases">
        <authorList>
            <person name="de Groot N.N."/>
        </authorList>
    </citation>
    <scope>NUCLEOTIDE SEQUENCE [LARGE SCALE GENOMIC DNA]</scope>
    <source>
        <strain evidence="7 8">DSM 2872</strain>
    </source>
</reference>
<evidence type="ECO:0000256" key="5">
    <source>
        <dbReference type="SAM" id="MobiDB-lite"/>
    </source>
</evidence>
<keyword evidence="7" id="KW-0540">Nuclease</keyword>
<protein>
    <recommendedName>
        <fullName evidence="3">Nuclease SbcCD subunit C</fullName>
    </recommendedName>
</protein>
<feature type="coiled-coil region" evidence="4">
    <location>
        <begin position="847"/>
        <end position="874"/>
    </location>
</feature>
<dbReference type="PANTHER" id="PTHR32114">
    <property type="entry name" value="ABC TRANSPORTER ABCH.3"/>
    <property type="match status" value="1"/>
</dbReference>
<dbReference type="Pfam" id="PF13558">
    <property type="entry name" value="SbcC_Walker_B"/>
    <property type="match status" value="1"/>
</dbReference>
<feature type="coiled-coil region" evidence="4">
    <location>
        <begin position="480"/>
        <end position="514"/>
    </location>
</feature>
<keyword evidence="7" id="KW-0269">Exonuclease</keyword>
<feature type="region of interest" description="Disordered" evidence="5">
    <location>
        <begin position="356"/>
        <end position="375"/>
    </location>
</feature>
<feature type="coiled-coil region" evidence="4">
    <location>
        <begin position="712"/>
        <end position="746"/>
    </location>
</feature>
<dbReference type="InterPro" id="IPR027417">
    <property type="entry name" value="P-loop_NTPase"/>
</dbReference>
<sequence>MKPIKLTLQAFGSYGEQTIIDFTRPVQSLFLVTGDTGAGKTTIFDALVYALYGENSSNTNKKTGNDLQSQFVGRDVTPFVELTFSEANGGSEEIYTVYRSPAHLRKRQRGQGGDIPVNETIALTMPDGRDFSGKNNEINNKLQEIIGLTKEQFMQVGMIAQGEFMELLRTDSGTKKEIFRKLFNTAIFQQITDNLKERNKAAQSEMDKLLLRCKLKAEDIQLPESIASDHPLAELKAAIIKSEKPNIVTIEKLLEELPSLCESLAQQEKELKQEFTALSARREQSISQYTAGKLLADAYAELDKITEQEKELAAQQSNQEKNAQLAQAIMDAYQIKSAHDLYASQAKLLQDTMAQKERETARLPELKTAEETATSQSQAAKKAYTQELSAFSALQTKVTAAKENFAAIAAAEKACTAAKAQAAAAQAEKEKTQKTLTAFNEDIKQWNKRFQDLSSAAGEKQKWAEKQGKVEAWQKQELELAELDKKRSAAQDAATQAQNSFKQAEDNYQQKRDAYEHAHRIFLNAQAGLLAADLEPNTPCPVCGSTTHPHPYVLSASEQPLERQALEDLQKQVQQLNIQQSKAAQKASEALTNCKNLTEQYQSAKEKFTASLQEAKIPADTSLSAIAQELHKWAAVIQQKLQKYSLEVQEANALKEKLATSSNKLAELEQAAQKADTRQRELETKWQSLSSQLATLKGQQTYASPAAAEAALAAGQKQLQQTQEKAKKAEGELATAQKSRQEAETIIKDCSQKIPQQNTAKETAYEAYQKQCTAKNMTEPQWQALTAEYTAQDGEDKQTRYQQYKNTALKVQGQKETQLKNINGQQRPDLTALAATQDTLNVQWQELGDKLKRLQQLRQRNEEATASLRELMGNRNNKIAAAARIENLYSRLSGKMTGSRMDIETFVQRHYLQQILLAANYRFAEMSAGQFELRLMPVEDAGQGKNRGLDLRVYSTVTGQERDIKTLSGGESFMAALSLALGLSDQIQANTAAINLDIMFIDEGFGSLDDHSRSQAIKVLKRLSAGNKLIGIISHVTELKQEIDNQLIVNKNEKGSHVTWQIS</sequence>
<name>A0A1H3WXR4_SELRU</name>
<evidence type="ECO:0000313" key="8">
    <source>
        <dbReference type="Proteomes" id="UP000183469"/>
    </source>
</evidence>
<dbReference type="OrthoDB" id="9795626at2"/>
<dbReference type="GO" id="GO:0004527">
    <property type="term" value="F:exonuclease activity"/>
    <property type="evidence" value="ECO:0007669"/>
    <property type="project" value="UniProtKB-KW"/>
</dbReference>
<dbReference type="SUPFAM" id="SSF52540">
    <property type="entry name" value="P-loop containing nucleoside triphosphate hydrolases"/>
    <property type="match status" value="2"/>
</dbReference>
<dbReference type="Gene3D" id="3.40.50.300">
    <property type="entry name" value="P-loop containing nucleotide triphosphate hydrolases"/>
    <property type="match status" value="2"/>
</dbReference>
<comment type="subunit">
    <text evidence="2">Heterodimer of SbcC and SbcD.</text>
</comment>
<dbReference type="Proteomes" id="UP000183469">
    <property type="component" value="Unassembled WGS sequence"/>
</dbReference>
<evidence type="ECO:0000256" key="2">
    <source>
        <dbReference type="ARBA" id="ARBA00011322"/>
    </source>
</evidence>
<dbReference type="PANTHER" id="PTHR32114:SF2">
    <property type="entry name" value="ABC TRANSPORTER ABCH.3"/>
    <property type="match status" value="1"/>
</dbReference>
<keyword evidence="7" id="KW-0378">Hydrolase</keyword>
<proteinExistence type="inferred from homology"/>
<evidence type="ECO:0000256" key="4">
    <source>
        <dbReference type="SAM" id="Coils"/>
    </source>
</evidence>
<gene>
    <name evidence="7" type="ORF">SAMN05660648_01237</name>
</gene>
<evidence type="ECO:0000313" key="7">
    <source>
        <dbReference type="EMBL" id="SDZ91521.1"/>
    </source>
</evidence>